<accession>A0A7S3HK62</accession>
<dbReference type="EMBL" id="HBIC01050206">
    <property type="protein sequence ID" value="CAE0296812.1"/>
    <property type="molecule type" value="Transcribed_RNA"/>
</dbReference>
<gene>
    <name evidence="4" type="ORF">SELO1098_LOCUS25666</name>
</gene>
<feature type="region of interest" description="Disordered" evidence="1">
    <location>
        <begin position="701"/>
        <end position="729"/>
    </location>
</feature>
<evidence type="ECO:0000313" key="4">
    <source>
        <dbReference type="EMBL" id="CAE0296812.1"/>
    </source>
</evidence>
<organism evidence="4">
    <name type="scientific">Spumella elongata</name>
    <dbReference type="NCBI Taxonomy" id="89044"/>
    <lineage>
        <taxon>Eukaryota</taxon>
        <taxon>Sar</taxon>
        <taxon>Stramenopiles</taxon>
        <taxon>Ochrophyta</taxon>
        <taxon>Chrysophyceae</taxon>
        <taxon>Chromulinales</taxon>
        <taxon>Chromulinaceae</taxon>
        <taxon>Spumella</taxon>
    </lineage>
</organism>
<reference evidence="4" key="1">
    <citation type="submission" date="2021-01" db="EMBL/GenBank/DDBJ databases">
        <authorList>
            <person name="Corre E."/>
            <person name="Pelletier E."/>
            <person name="Niang G."/>
            <person name="Scheremetjew M."/>
            <person name="Finn R."/>
            <person name="Kale V."/>
            <person name="Holt S."/>
            <person name="Cochrane G."/>
            <person name="Meng A."/>
            <person name="Brown T."/>
            <person name="Cohen L."/>
        </authorList>
    </citation>
    <scope>NUCLEOTIDE SEQUENCE</scope>
    <source>
        <strain evidence="4">CCAP 955/1</strain>
    </source>
</reference>
<dbReference type="AlphaFoldDB" id="A0A7S3HK62"/>
<feature type="compositionally biased region" description="Basic and acidic residues" evidence="1">
    <location>
        <begin position="713"/>
        <end position="722"/>
    </location>
</feature>
<name>A0A7S3HK62_9STRA</name>
<evidence type="ECO:0000256" key="3">
    <source>
        <dbReference type="SAM" id="SignalP"/>
    </source>
</evidence>
<keyword evidence="3" id="KW-0732">Signal</keyword>
<proteinExistence type="predicted"/>
<keyword evidence="2" id="KW-0472">Membrane</keyword>
<feature type="transmembrane region" description="Helical" evidence="2">
    <location>
        <begin position="889"/>
        <end position="913"/>
    </location>
</feature>
<protein>
    <submittedName>
        <fullName evidence="4">Uncharacterized protein</fullName>
    </submittedName>
</protein>
<keyword evidence="2" id="KW-0812">Transmembrane</keyword>
<feature type="signal peptide" evidence="3">
    <location>
        <begin position="1"/>
        <end position="19"/>
    </location>
</feature>
<sequence length="954" mass="104588">MNYSALLLIALSCLSSLLAEVTVLKQVQVIYDKSPKLRIRGSGFDADEHKNNLVLGAQGVPPLVMDKDYLVDVDEDGDGLILKLLSNRKWVDLSGRVPPVALILSSVKFEGSTDNLLHENVIVANVLPTPTVKDNSEYVLYKSASNELRINGTGFIGAKKVDFYFDPPLVKEVAYEDVSPYPLSKNQVVLRLRHNYNWRDTLGPLTVIGVDTGGGAVKVNGDEGVVVAQVEADMDEHRVRVLDTADTQLIYNDEANIIVKGTGFNPVGNSLRWSNGLLGNDVNYTTPITTETQLTLRLSPGSHWRKNFDNLPGTLTLLAVNAGGGFVAVGPTNSGKGRDIATVFERPAVFSGNPKLFRTQAHEVHVAGTGFPDLNSGFKVQLRFNPPLVVDVDYTIRVVSRTEMELTLIDGHAWRPDAGSLLVTHVNTRGDEAGWVAMPGQGVHIADIKDDVEAAVTGGVQIFPLGVKVYQSAKQQNILVTGTGFKEGLEFTFDPPMEVNKDYKIEIVDQNQMKLKYVAGKKWRAEPGLILAKTVKVDKTVYKLGGDDGIRVAVVLADPVITPSTATFHESQSKLIVIDGTGFTTVTDTTITLRPTGPVNTAYKILGVMDDAIRLQLLPNQAWLPSAFSLKNTPDEKVELKVTTIDTGAGVIVLETPVTVGFIVQDREGVTCDDSCEFAFDGVCDDGSEPKDEYYYQHYQRDDDDMGGFNYNTDDKPEDKPKSKPAGLSTTKHLRRALDALEDDQNGPYGSGVNDDYYMENEDYAVAPCVAGTDCTDCGGVDALVDYTQPLDPKSGIVPCANTCMYSRDGVCDDPRGSNYCEIGTDCQDCGPIGADNFTRSDDDGWWDDDDDYWTFNDANFVEQNNGLEKNRHKVKTFKREEVVSTTDIFLVVLEGMVYTVGAIFAAAALYLLNRWYKGQSVPFVQGFNAELSVAEFEMRPTQRMAITPDEFRT</sequence>
<evidence type="ECO:0000256" key="2">
    <source>
        <dbReference type="SAM" id="Phobius"/>
    </source>
</evidence>
<evidence type="ECO:0000256" key="1">
    <source>
        <dbReference type="SAM" id="MobiDB-lite"/>
    </source>
</evidence>
<keyword evidence="2" id="KW-1133">Transmembrane helix</keyword>
<feature type="chain" id="PRO_5031454285" evidence="3">
    <location>
        <begin position="20"/>
        <end position="954"/>
    </location>
</feature>